<accession>C8VXJ8</accession>
<proteinExistence type="predicted"/>
<evidence type="ECO:0008006" key="4">
    <source>
        <dbReference type="Google" id="ProtNLM"/>
    </source>
</evidence>
<keyword evidence="1" id="KW-0732">Signal</keyword>
<dbReference type="EMBL" id="CP001720">
    <property type="protein sequence ID" value="ACV62654.1"/>
    <property type="molecule type" value="Genomic_DNA"/>
</dbReference>
<evidence type="ECO:0000256" key="1">
    <source>
        <dbReference type="SAM" id="SignalP"/>
    </source>
</evidence>
<reference evidence="2 3" key="1">
    <citation type="journal article" date="2009" name="Stand. Genomic Sci.">
        <title>Complete genome sequence of Desulfotomaculum acetoxidans type strain (5575).</title>
        <authorList>
            <person name="Spring S."/>
            <person name="Lapidus A."/>
            <person name="Schroder M."/>
            <person name="Gleim D."/>
            <person name="Sims D."/>
            <person name="Meincke L."/>
            <person name="Glavina Del Rio T."/>
            <person name="Tice H."/>
            <person name="Copeland A."/>
            <person name="Cheng J.F."/>
            <person name="Lucas S."/>
            <person name="Chen F."/>
            <person name="Nolan M."/>
            <person name="Bruce D."/>
            <person name="Goodwin L."/>
            <person name="Pitluck S."/>
            <person name="Ivanova N."/>
            <person name="Mavromatis K."/>
            <person name="Mikhailova N."/>
            <person name="Pati A."/>
            <person name="Chen A."/>
            <person name="Palaniappan K."/>
            <person name="Land M."/>
            <person name="Hauser L."/>
            <person name="Chang Y.J."/>
            <person name="Jeffries C.D."/>
            <person name="Chain P."/>
            <person name="Saunders E."/>
            <person name="Brettin T."/>
            <person name="Detter J.C."/>
            <person name="Goker M."/>
            <person name="Bristow J."/>
            <person name="Eisen J.A."/>
            <person name="Markowitz V."/>
            <person name="Hugenholtz P."/>
            <person name="Kyrpides N.C."/>
            <person name="Klenk H.P."/>
            <person name="Han C."/>
        </authorList>
    </citation>
    <scope>NUCLEOTIDE SEQUENCE [LARGE SCALE GENOMIC DNA]</scope>
    <source>
        <strain evidence="3">ATCC 49208 / DSM 771 / VKM B-1644</strain>
    </source>
</reference>
<organism evidence="2 3">
    <name type="scientific">Desulfofarcimen acetoxidans (strain ATCC 49208 / DSM 771 / KCTC 5769 / VKM B-1644 / 5575)</name>
    <name type="common">Desulfotomaculum acetoxidans</name>
    <dbReference type="NCBI Taxonomy" id="485916"/>
    <lineage>
        <taxon>Bacteria</taxon>
        <taxon>Bacillati</taxon>
        <taxon>Bacillota</taxon>
        <taxon>Clostridia</taxon>
        <taxon>Eubacteriales</taxon>
        <taxon>Peptococcaceae</taxon>
        <taxon>Desulfofarcimen</taxon>
    </lineage>
</organism>
<evidence type="ECO:0000313" key="2">
    <source>
        <dbReference type="EMBL" id="ACV62654.1"/>
    </source>
</evidence>
<name>C8VXJ8_DESAS</name>
<dbReference type="STRING" id="485916.Dtox_1801"/>
<gene>
    <name evidence="2" type="ordered locus">Dtox_1801</name>
</gene>
<dbReference type="RefSeq" id="WP_015757365.1">
    <property type="nucleotide sequence ID" value="NC_013216.1"/>
</dbReference>
<protein>
    <recommendedName>
        <fullName evidence="4">Lipoprotein</fullName>
    </recommendedName>
</protein>
<feature type="chain" id="PRO_5002993272" description="Lipoprotein" evidence="1">
    <location>
        <begin position="24"/>
        <end position="284"/>
    </location>
</feature>
<dbReference type="PROSITE" id="PS51257">
    <property type="entry name" value="PROKAR_LIPOPROTEIN"/>
    <property type="match status" value="1"/>
</dbReference>
<dbReference type="Proteomes" id="UP000002217">
    <property type="component" value="Chromosome"/>
</dbReference>
<keyword evidence="3" id="KW-1185">Reference proteome</keyword>
<feature type="signal peptide" evidence="1">
    <location>
        <begin position="1"/>
        <end position="23"/>
    </location>
</feature>
<dbReference type="HOGENOM" id="CLU_979071_0_0_9"/>
<dbReference type="KEGG" id="dae:Dtox_1801"/>
<sequence length="284" mass="32285">MSLSRKLKILLLCLLATMLTACSSSPPPNTPELEKTVRAYLSAIQNNDYKQAYNMSVVSFQYPFLTEARDQYIQKIKEKKEVQPIDNYKISKIAFYDSNIAFVSMQLTSRGKEYNAVLPLGRVNLGNREFWLISDKYKYPILQDTSPNSIIATASSENWTATIVQVLSDQSDITGWTQKSLVKLSYTGINPVTKYECEKNIAGFTGDKIQGQRSQLEAQLQPQFIANDISYEKTAVVSLKQAEQQLRNGKLKITWQEGNTTKSEEILFNDYKTLLRNTSLPEIF</sequence>
<dbReference type="AlphaFoldDB" id="C8VXJ8"/>
<evidence type="ECO:0000313" key="3">
    <source>
        <dbReference type="Proteomes" id="UP000002217"/>
    </source>
</evidence>